<reference evidence="1" key="1">
    <citation type="submission" date="2023-10" db="EMBL/GenBank/DDBJ databases">
        <authorList>
            <person name="Chen Y."/>
            <person name="Shah S."/>
            <person name="Dougan E. K."/>
            <person name="Thang M."/>
            <person name="Chan C."/>
        </authorList>
    </citation>
    <scope>NUCLEOTIDE SEQUENCE [LARGE SCALE GENOMIC DNA]</scope>
</reference>
<evidence type="ECO:0000313" key="2">
    <source>
        <dbReference type="Proteomes" id="UP001189429"/>
    </source>
</evidence>
<proteinExistence type="predicted"/>
<name>A0ABN9RTI2_9DINO</name>
<gene>
    <name evidence="1" type="ORF">PCOR1329_LOCUS23431</name>
</gene>
<keyword evidence="2" id="KW-1185">Reference proteome</keyword>
<evidence type="ECO:0000313" key="1">
    <source>
        <dbReference type="EMBL" id="CAK0822383.1"/>
    </source>
</evidence>
<dbReference type="EMBL" id="CAUYUJ010007929">
    <property type="protein sequence ID" value="CAK0822383.1"/>
    <property type="molecule type" value="Genomic_DNA"/>
</dbReference>
<sequence>MAVLSPQLYTTGKEDTPDFDTTASCSACTWELWQGSSGAFAPSIVTASQYDEVSTYFSSEHGITTGGYIQWQQSPSPAPDASKMCGATWDEASSKCSKSCPGGLDGECDQGQKCWGSIKSCPTTMNHCGKDYADASAKCGTECPGGLDSECDMGSGEKCWGGIKCGNFCGPDWSGASACAQSCPGGLDSECPDGQTCYGKISCST</sequence>
<dbReference type="Proteomes" id="UP001189429">
    <property type="component" value="Unassembled WGS sequence"/>
</dbReference>
<accession>A0ABN9RTI2</accession>
<comment type="caution">
    <text evidence="1">The sequence shown here is derived from an EMBL/GenBank/DDBJ whole genome shotgun (WGS) entry which is preliminary data.</text>
</comment>
<evidence type="ECO:0008006" key="3">
    <source>
        <dbReference type="Google" id="ProtNLM"/>
    </source>
</evidence>
<organism evidence="1 2">
    <name type="scientific">Prorocentrum cordatum</name>
    <dbReference type="NCBI Taxonomy" id="2364126"/>
    <lineage>
        <taxon>Eukaryota</taxon>
        <taxon>Sar</taxon>
        <taxon>Alveolata</taxon>
        <taxon>Dinophyceae</taxon>
        <taxon>Prorocentrales</taxon>
        <taxon>Prorocentraceae</taxon>
        <taxon>Prorocentrum</taxon>
    </lineage>
</organism>
<protein>
    <recommendedName>
        <fullName evidence="3">Cellulase</fullName>
    </recommendedName>
</protein>